<protein>
    <submittedName>
        <fullName evidence="2">Uncharacterized protein</fullName>
    </submittedName>
</protein>
<dbReference type="Proteomes" id="UP000620124">
    <property type="component" value="Unassembled WGS sequence"/>
</dbReference>
<gene>
    <name evidence="2" type="ORF">MVEN_02446300</name>
</gene>
<feature type="region of interest" description="Disordered" evidence="1">
    <location>
        <begin position="157"/>
        <end position="176"/>
    </location>
</feature>
<evidence type="ECO:0000313" key="3">
    <source>
        <dbReference type="Proteomes" id="UP000620124"/>
    </source>
</evidence>
<comment type="caution">
    <text evidence="2">The sequence shown here is derived from an EMBL/GenBank/DDBJ whole genome shotgun (WGS) entry which is preliminary data.</text>
</comment>
<name>A0A8H7CBB2_9AGAR</name>
<proteinExistence type="predicted"/>
<feature type="region of interest" description="Disordered" evidence="1">
    <location>
        <begin position="120"/>
        <end position="144"/>
    </location>
</feature>
<keyword evidence="3" id="KW-1185">Reference proteome</keyword>
<evidence type="ECO:0000313" key="2">
    <source>
        <dbReference type="EMBL" id="KAF7331060.1"/>
    </source>
</evidence>
<sequence length="210" mass="22892">MQSNVASLLPRITCERAIRYPLVYKQSRSTQIRILLCLIKPPPHQREHTSTSPRTSAKTFSSSTMVMNLDPAGSSIEKGDDETTISNLSSIDLSEPGLCCGFKALLPNLCRARQTERTPHLPLQTLNHSQPGQRPLPSTKPDPFGAFFLPGAAPQTTLGTPSFTNVPHTPNSNQHSLAGLTSATAKTWSASAATLVKQVLPRWPAFVQRR</sequence>
<dbReference type="EMBL" id="JACAZI010000032">
    <property type="protein sequence ID" value="KAF7331060.1"/>
    <property type="molecule type" value="Genomic_DNA"/>
</dbReference>
<evidence type="ECO:0000256" key="1">
    <source>
        <dbReference type="SAM" id="MobiDB-lite"/>
    </source>
</evidence>
<accession>A0A8H7CBB2</accession>
<organism evidence="2 3">
    <name type="scientific">Mycena venus</name>
    <dbReference type="NCBI Taxonomy" id="2733690"/>
    <lineage>
        <taxon>Eukaryota</taxon>
        <taxon>Fungi</taxon>
        <taxon>Dikarya</taxon>
        <taxon>Basidiomycota</taxon>
        <taxon>Agaricomycotina</taxon>
        <taxon>Agaricomycetes</taxon>
        <taxon>Agaricomycetidae</taxon>
        <taxon>Agaricales</taxon>
        <taxon>Marasmiineae</taxon>
        <taxon>Mycenaceae</taxon>
        <taxon>Mycena</taxon>
    </lineage>
</organism>
<dbReference type="AlphaFoldDB" id="A0A8H7CBB2"/>
<reference evidence="2" key="1">
    <citation type="submission" date="2020-05" db="EMBL/GenBank/DDBJ databases">
        <title>Mycena genomes resolve the evolution of fungal bioluminescence.</title>
        <authorList>
            <person name="Tsai I.J."/>
        </authorList>
    </citation>
    <scope>NUCLEOTIDE SEQUENCE</scope>
    <source>
        <strain evidence="2">CCC161011</strain>
    </source>
</reference>
<dbReference type="OrthoDB" id="10612310at2759"/>